<dbReference type="AlphaFoldDB" id="A0A2X2D9P3"/>
<sequence>MATNIERFDNLVGRLFGELYEAFPIPRNLFCTDMQKHIEAAGLNEIDDFNPCADEARFFTASVRWLGNAGLIEHGDVVAGTAHDCVLTAKGLEILKATPACLEGALGDRLVQAAKHDADEELRQLTGQALSYGISLALHKF</sequence>
<proteinExistence type="predicted"/>
<accession>A0A2X2D9P3</accession>
<evidence type="ECO:0000313" key="4">
    <source>
        <dbReference type="Proteomes" id="UP000626180"/>
    </source>
</evidence>
<organism evidence="2 3">
    <name type="scientific">Pseudomonas luteola</name>
    <dbReference type="NCBI Taxonomy" id="47886"/>
    <lineage>
        <taxon>Bacteria</taxon>
        <taxon>Pseudomonadati</taxon>
        <taxon>Pseudomonadota</taxon>
        <taxon>Gammaproteobacteria</taxon>
        <taxon>Pseudomonadales</taxon>
        <taxon>Pseudomonadaceae</taxon>
        <taxon>Pseudomonas</taxon>
    </lineage>
</organism>
<dbReference type="GeneID" id="300267442"/>
<gene>
    <name evidence="1" type="ORF">IRZ65_19015</name>
    <name evidence="2" type="ORF">NCTC11842_05958</name>
</gene>
<reference evidence="1 4" key="2">
    <citation type="submission" date="2020-10" db="EMBL/GenBank/DDBJ databases">
        <title>Genome sequences of Pseudomonas isolates.</title>
        <authorList>
            <person name="Wessels L."/>
            <person name="Reich F."/>
            <person name="Hammerl J."/>
        </authorList>
    </citation>
    <scope>NUCLEOTIDE SEQUENCE [LARGE SCALE GENOMIC DNA]</scope>
    <source>
        <strain evidence="1 4">20-MO00624-0</strain>
    </source>
</reference>
<reference evidence="2 3" key="1">
    <citation type="submission" date="2018-06" db="EMBL/GenBank/DDBJ databases">
        <authorList>
            <consortium name="Pathogen Informatics"/>
            <person name="Doyle S."/>
        </authorList>
    </citation>
    <scope>NUCLEOTIDE SEQUENCE [LARGE SCALE GENOMIC DNA]</scope>
    <source>
        <strain evidence="2 3">NCTC11842</strain>
    </source>
</reference>
<evidence type="ECO:0000313" key="1">
    <source>
        <dbReference type="EMBL" id="MBF8642765.1"/>
    </source>
</evidence>
<evidence type="ECO:0000313" key="3">
    <source>
        <dbReference type="Proteomes" id="UP000250443"/>
    </source>
</evidence>
<dbReference type="RefSeq" id="WP_010798481.1">
    <property type="nucleotide sequence ID" value="NZ_CP069263.1"/>
</dbReference>
<dbReference type="EMBL" id="JADMCD010000011">
    <property type="protein sequence ID" value="MBF8642765.1"/>
    <property type="molecule type" value="Genomic_DNA"/>
</dbReference>
<evidence type="ECO:0000313" key="2">
    <source>
        <dbReference type="EMBL" id="SPZ16918.1"/>
    </source>
</evidence>
<name>A0A2X2D9P3_PSELU</name>
<dbReference type="EMBL" id="UAUF01000016">
    <property type="protein sequence ID" value="SPZ16918.1"/>
    <property type="molecule type" value="Genomic_DNA"/>
</dbReference>
<keyword evidence="4" id="KW-1185">Reference proteome</keyword>
<protein>
    <submittedName>
        <fullName evidence="2">Uncharacterized protein</fullName>
    </submittedName>
</protein>
<dbReference type="Proteomes" id="UP000626180">
    <property type="component" value="Unassembled WGS sequence"/>
</dbReference>
<dbReference type="Proteomes" id="UP000250443">
    <property type="component" value="Unassembled WGS sequence"/>
</dbReference>